<dbReference type="PANTHER" id="PTHR43800:SF1">
    <property type="entry name" value="PEPTIDYL-LYSINE N-ACETYLTRANSFERASE YJAB"/>
    <property type="match status" value="1"/>
</dbReference>
<keyword evidence="2" id="KW-0012">Acyltransferase</keyword>
<dbReference type="EMBL" id="RJUR01000011">
    <property type="protein sequence ID" value="ROQ53764.1"/>
    <property type="molecule type" value="Genomic_DNA"/>
</dbReference>
<accession>A0A9X8HK55</accession>
<gene>
    <name evidence="4" type="ORF">EDF85_1530</name>
</gene>
<dbReference type="PANTHER" id="PTHR43800">
    <property type="entry name" value="PEPTIDYL-LYSINE N-ACETYLTRANSFERASE YJAB"/>
    <property type="match status" value="1"/>
</dbReference>
<organism evidence="4 5">
    <name type="scientific">Pseudomonas putida</name>
    <name type="common">Arthrobacter siderocapsulatus</name>
    <dbReference type="NCBI Taxonomy" id="303"/>
    <lineage>
        <taxon>Bacteria</taxon>
        <taxon>Pseudomonadati</taxon>
        <taxon>Pseudomonadota</taxon>
        <taxon>Gammaproteobacteria</taxon>
        <taxon>Pseudomonadales</taxon>
        <taxon>Pseudomonadaceae</taxon>
        <taxon>Pseudomonas</taxon>
    </lineage>
</organism>
<evidence type="ECO:0000256" key="1">
    <source>
        <dbReference type="ARBA" id="ARBA00022679"/>
    </source>
</evidence>
<dbReference type="RefSeq" id="WP_058540185.1">
    <property type="nucleotide sequence ID" value="NZ_LKGZ01000001.1"/>
</dbReference>
<dbReference type="Proteomes" id="UP000269115">
    <property type="component" value="Unassembled WGS sequence"/>
</dbReference>
<name>A0A9X8HK55_PSEPU</name>
<comment type="caution">
    <text evidence="4">The sequence shown here is derived from an EMBL/GenBank/DDBJ whole genome shotgun (WGS) entry which is preliminary data.</text>
</comment>
<feature type="domain" description="N-acetyltransferase" evidence="3">
    <location>
        <begin position="3"/>
        <end position="160"/>
    </location>
</feature>
<sequence>MSFSIRLATPTDAPLLPDIERSAAQAFVQVPALAWIAEHTVLSSVEHLEFVAAGLEWVVVDGRDRPIGFVCASAFDESLHIEELAVDHAQQGQGLGRRLIAAVRAHAEAQGFAALTLTTFVAVPWNAPFYARLGFERLEEASLSGMLRRQMAYEASRGLQGRCAMRLSLRD</sequence>
<dbReference type="InterPro" id="IPR016181">
    <property type="entry name" value="Acyl_CoA_acyltransferase"/>
</dbReference>
<dbReference type="InterPro" id="IPR000182">
    <property type="entry name" value="GNAT_dom"/>
</dbReference>
<evidence type="ECO:0000313" key="5">
    <source>
        <dbReference type="Proteomes" id="UP000269115"/>
    </source>
</evidence>
<dbReference type="CDD" id="cd04301">
    <property type="entry name" value="NAT_SF"/>
    <property type="match status" value="1"/>
</dbReference>
<evidence type="ECO:0000259" key="3">
    <source>
        <dbReference type="PROSITE" id="PS51186"/>
    </source>
</evidence>
<reference evidence="4 5" key="1">
    <citation type="submission" date="2018-11" db="EMBL/GenBank/DDBJ databases">
        <title>Genomic analyses of the natural microbiome of Caenorhabditis elegans.</title>
        <authorList>
            <person name="Samuel B."/>
        </authorList>
    </citation>
    <scope>NUCLEOTIDE SEQUENCE [LARGE SCALE GENOMIC DNA]</scope>
    <source>
        <strain evidence="4 5">BIGb0473</strain>
    </source>
</reference>
<proteinExistence type="predicted"/>
<evidence type="ECO:0000256" key="2">
    <source>
        <dbReference type="ARBA" id="ARBA00023315"/>
    </source>
</evidence>
<keyword evidence="1" id="KW-0808">Transferase</keyword>
<dbReference type="AlphaFoldDB" id="A0A9X8HK55"/>
<evidence type="ECO:0000313" key="4">
    <source>
        <dbReference type="EMBL" id="ROQ53764.1"/>
    </source>
</evidence>
<dbReference type="Gene3D" id="3.40.630.30">
    <property type="match status" value="1"/>
</dbReference>
<dbReference type="SUPFAM" id="SSF55729">
    <property type="entry name" value="Acyl-CoA N-acyltransferases (Nat)"/>
    <property type="match status" value="1"/>
</dbReference>
<dbReference type="PROSITE" id="PS51186">
    <property type="entry name" value="GNAT"/>
    <property type="match status" value="1"/>
</dbReference>
<dbReference type="GeneID" id="87481195"/>
<dbReference type="GO" id="GO:0016747">
    <property type="term" value="F:acyltransferase activity, transferring groups other than amino-acyl groups"/>
    <property type="evidence" value="ECO:0007669"/>
    <property type="project" value="InterPro"/>
</dbReference>
<protein>
    <submittedName>
        <fullName evidence="4">N-acetyltransferase YhbS</fullName>
    </submittedName>
</protein>
<dbReference type="Pfam" id="PF00583">
    <property type="entry name" value="Acetyltransf_1"/>
    <property type="match status" value="1"/>
</dbReference>